<evidence type="ECO:0000256" key="4">
    <source>
        <dbReference type="ARBA" id="ARBA00022679"/>
    </source>
</evidence>
<feature type="transmembrane region" description="Helical" evidence="13">
    <location>
        <begin position="137"/>
        <end position="155"/>
    </location>
</feature>
<protein>
    <recommendedName>
        <fullName evidence="16">CDP-diacylglycerol--glycerol-3-phosphate 3-phosphatidyltransferase</fullName>
    </recommendedName>
</protein>
<keyword evidence="10" id="KW-1208">Phospholipid metabolism</keyword>
<name>A0A235BVM0_UNCW3</name>
<feature type="region of interest" description="Disordered" evidence="12">
    <location>
        <begin position="192"/>
        <end position="212"/>
    </location>
</feature>
<proteinExistence type="inferred from homology"/>
<dbReference type="GO" id="GO:0046474">
    <property type="term" value="P:glycerophospholipid biosynthetic process"/>
    <property type="evidence" value="ECO:0007669"/>
    <property type="project" value="TreeGrafter"/>
</dbReference>
<feature type="transmembrane region" description="Helical" evidence="13">
    <location>
        <begin position="167"/>
        <end position="187"/>
    </location>
</feature>
<dbReference type="InterPro" id="IPR043130">
    <property type="entry name" value="CDP-OH_PTrfase_TM_dom"/>
</dbReference>
<reference evidence="14 15" key="1">
    <citation type="submission" date="2017-07" db="EMBL/GenBank/DDBJ databases">
        <title>Recovery of genomes from metagenomes via a dereplication, aggregation, and scoring strategy.</title>
        <authorList>
            <person name="Sieber C.M."/>
            <person name="Probst A.J."/>
            <person name="Sharrar A."/>
            <person name="Thomas B.C."/>
            <person name="Hess M."/>
            <person name="Tringe S.G."/>
            <person name="Banfield J.F."/>
        </authorList>
    </citation>
    <scope>NUCLEOTIDE SEQUENCE [LARGE SCALE GENOMIC DNA]</scope>
    <source>
        <strain evidence="14">JGI_Cruoil_03_51_56</strain>
    </source>
</reference>
<dbReference type="AlphaFoldDB" id="A0A235BVM0"/>
<dbReference type="PANTHER" id="PTHR14269:SF62">
    <property type="entry name" value="CDP-DIACYLGLYCEROL--GLYCEROL-3-PHOSPHATE 3-PHOSPHATIDYLTRANSFERASE 1, CHLOROPLASTIC"/>
    <property type="match status" value="1"/>
</dbReference>
<keyword evidence="3" id="KW-0444">Lipid biosynthesis</keyword>
<keyword evidence="5 13" id="KW-0812">Transmembrane</keyword>
<dbReference type="PROSITE" id="PS00379">
    <property type="entry name" value="CDP_ALCOHOL_P_TRANSF"/>
    <property type="match status" value="1"/>
</dbReference>
<evidence type="ECO:0000313" key="14">
    <source>
        <dbReference type="EMBL" id="OYD16129.1"/>
    </source>
</evidence>
<accession>A0A235BVM0</accession>
<dbReference type="GO" id="GO:0016020">
    <property type="term" value="C:membrane"/>
    <property type="evidence" value="ECO:0007669"/>
    <property type="project" value="UniProtKB-SubCell"/>
</dbReference>
<dbReference type="InterPro" id="IPR004570">
    <property type="entry name" value="Phosphatidylglycerol_P_synth"/>
</dbReference>
<keyword evidence="6 13" id="KW-1133">Transmembrane helix</keyword>
<dbReference type="PIRSF" id="PIRSF000847">
    <property type="entry name" value="Phos_ph_gly_syn"/>
    <property type="match status" value="1"/>
</dbReference>
<gene>
    <name evidence="14" type="ORF">CH330_03635</name>
</gene>
<dbReference type="PANTHER" id="PTHR14269">
    <property type="entry name" value="CDP-DIACYLGLYCEROL--GLYCEROL-3-PHOSPHATE 3-PHOSPHATIDYLTRANSFERASE-RELATED"/>
    <property type="match status" value="1"/>
</dbReference>
<evidence type="ECO:0000256" key="5">
    <source>
        <dbReference type="ARBA" id="ARBA00022692"/>
    </source>
</evidence>
<evidence type="ECO:0000256" key="7">
    <source>
        <dbReference type="ARBA" id="ARBA00023098"/>
    </source>
</evidence>
<evidence type="ECO:0000256" key="2">
    <source>
        <dbReference type="ARBA" id="ARBA00010441"/>
    </source>
</evidence>
<evidence type="ECO:0000256" key="6">
    <source>
        <dbReference type="ARBA" id="ARBA00022989"/>
    </source>
</evidence>
<evidence type="ECO:0000256" key="3">
    <source>
        <dbReference type="ARBA" id="ARBA00022516"/>
    </source>
</evidence>
<evidence type="ECO:0000256" key="12">
    <source>
        <dbReference type="SAM" id="MobiDB-lite"/>
    </source>
</evidence>
<dbReference type="GO" id="GO:0008444">
    <property type="term" value="F:CDP-diacylglycerol-glycerol-3-phosphate 3-phosphatidyltransferase activity"/>
    <property type="evidence" value="ECO:0007669"/>
    <property type="project" value="InterPro"/>
</dbReference>
<comment type="subcellular location">
    <subcellularLocation>
        <location evidence="1">Membrane</location>
        <topology evidence="1">Multi-pass membrane protein</topology>
    </subcellularLocation>
</comment>
<dbReference type="InterPro" id="IPR050324">
    <property type="entry name" value="CDP-alcohol_PTase-I"/>
</dbReference>
<keyword evidence="9" id="KW-0594">Phospholipid biosynthesis</keyword>
<evidence type="ECO:0000256" key="11">
    <source>
        <dbReference type="RuleBase" id="RU003750"/>
    </source>
</evidence>
<keyword evidence="7" id="KW-0443">Lipid metabolism</keyword>
<sequence length="212" mass="23477">MPNLMPNNQNKNGVLGAKRLVTVPNLLSLSRLVMLPIILLLLVKHQVIPALVLMGVSWITDGLDGFLARRMNLVSDLGRVLDHLVDKIWIGSVLVTLVCISGLPLFIAAAVIGRDLLILAGNLIIMKYRGSFSSSDVLGKITGFAFGVMMVYYTINLPALRPYKMYVDYTVTVLIIVSFLNYFVIFLRKMGKSPPSQPESVIKPQLNTNKHK</sequence>
<keyword evidence="4 11" id="KW-0808">Transferase</keyword>
<organism evidence="14 15">
    <name type="scientific">candidate division WOR-3 bacterium JGI_Cruoil_03_51_56</name>
    <dbReference type="NCBI Taxonomy" id="1973747"/>
    <lineage>
        <taxon>Bacteria</taxon>
        <taxon>Bacteria division WOR-3</taxon>
    </lineage>
</organism>
<comment type="similarity">
    <text evidence="2 11">Belongs to the CDP-alcohol phosphatidyltransferase class-I family.</text>
</comment>
<dbReference type="InterPro" id="IPR048254">
    <property type="entry name" value="CDP_ALCOHOL_P_TRANSF_CS"/>
</dbReference>
<dbReference type="Pfam" id="PF01066">
    <property type="entry name" value="CDP-OH_P_transf"/>
    <property type="match status" value="1"/>
</dbReference>
<dbReference type="Gene3D" id="1.20.120.1760">
    <property type="match status" value="1"/>
</dbReference>
<feature type="transmembrane region" description="Helical" evidence="13">
    <location>
        <begin position="20"/>
        <end position="43"/>
    </location>
</feature>
<feature type="transmembrane region" description="Helical" evidence="13">
    <location>
        <begin position="88"/>
        <end position="117"/>
    </location>
</feature>
<dbReference type="InterPro" id="IPR000462">
    <property type="entry name" value="CDP-OH_P_trans"/>
</dbReference>
<evidence type="ECO:0000256" key="1">
    <source>
        <dbReference type="ARBA" id="ARBA00004141"/>
    </source>
</evidence>
<evidence type="ECO:0000256" key="13">
    <source>
        <dbReference type="SAM" id="Phobius"/>
    </source>
</evidence>
<evidence type="ECO:0000256" key="9">
    <source>
        <dbReference type="ARBA" id="ARBA00023209"/>
    </source>
</evidence>
<evidence type="ECO:0000256" key="8">
    <source>
        <dbReference type="ARBA" id="ARBA00023136"/>
    </source>
</evidence>
<dbReference type="EMBL" id="NOZP01000069">
    <property type="protein sequence ID" value="OYD16129.1"/>
    <property type="molecule type" value="Genomic_DNA"/>
</dbReference>
<comment type="caution">
    <text evidence="14">The sequence shown here is derived from an EMBL/GenBank/DDBJ whole genome shotgun (WGS) entry which is preliminary data.</text>
</comment>
<dbReference type="Proteomes" id="UP000215559">
    <property type="component" value="Unassembled WGS sequence"/>
</dbReference>
<evidence type="ECO:0008006" key="16">
    <source>
        <dbReference type="Google" id="ProtNLM"/>
    </source>
</evidence>
<evidence type="ECO:0000256" key="10">
    <source>
        <dbReference type="ARBA" id="ARBA00023264"/>
    </source>
</evidence>
<evidence type="ECO:0000313" key="15">
    <source>
        <dbReference type="Proteomes" id="UP000215559"/>
    </source>
</evidence>
<keyword evidence="8 13" id="KW-0472">Membrane</keyword>